<accession>A0ABU6SBE9</accession>
<keyword evidence="3" id="KW-1185">Reference proteome</keyword>
<name>A0ABU6SBE9_9FABA</name>
<organism evidence="2 3">
    <name type="scientific">Stylosanthes scabra</name>
    <dbReference type="NCBI Taxonomy" id="79078"/>
    <lineage>
        <taxon>Eukaryota</taxon>
        <taxon>Viridiplantae</taxon>
        <taxon>Streptophyta</taxon>
        <taxon>Embryophyta</taxon>
        <taxon>Tracheophyta</taxon>
        <taxon>Spermatophyta</taxon>
        <taxon>Magnoliopsida</taxon>
        <taxon>eudicotyledons</taxon>
        <taxon>Gunneridae</taxon>
        <taxon>Pentapetalae</taxon>
        <taxon>rosids</taxon>
        <taxon>fabids</taxon>
        <taxon>Fabales</taxon>
        <taxon>Fabaceae</taxon>
        <taxon>Papilionoideae</taxon>
        <taxon>50 kb inversion clade</taxon>
        <taxon>dalbergioids sensu lato</taxon>
        <taxon>Dalbergieae</taxon>
        <taxon>Pterocarpus clade</taxon>
        <taxon>Stylosanthes</taxon>
    </lineage>
</organism>
<proteinExistence type="predicted"/>
<feature type="region of interest" description="Disordered" evidence="1">
    <location>
        <begin position="79"/>
        <end position="112"/>
    </location>
</feature>
<evidence type="ECO:0000313" key="3">
    <source>
        <dbReference type="Proteomes" id="UP001341840"/>
    </source>
</evidence>
<gene>
    <name evidence="2" type="ORF">PIB30_028374</name>
</gene>
<evidence type="ECO:0000313" key="2">
    <source>
        <dbReference type="EMBL" id="MED6133453.1"/>
    </source>
</evidence>
<reference evidence="2 3" key="1">
    <citation type="journal article" date="2023" name="Plants (Basel)">
        <title>Bridging the Gap: Combining Genomics and Transcriptomics Approaches to Understand Stylosanthes scabra, an Orphan Legume from the Brazilian Caatinga.</title>
        <authorList>
            <person name="Ferreira-Neto J.R.C."/>
            <person name="da Silva M.D."/>
            <person name="Binneck E."/>
            <person name="de Melo N.F."/>
            <person name="da Silva R.H."/>
            <person name="de Melo A.L.T.M."/>
            <person name="Pandolfi V."/>
            <person name="Bustamante F.O."/>
            <person name="Brasileiro-Vidal A.C."/>
            <person name="Benko-Iseppon A.M."/>
        </authorList>
    </citation>
    <scope>NUCLEOTIDE SEQUENCE [LARGE SCALE GENOMIC DNA]</scope>
    <source>
        <tissue evidence="2">Leaves</tissue>
    </source>
</reference>
<protein>
    <submittedName>
        <fullName evidence="2">Uncharacterized protein</fullName>
    </submittedName>
</protein>
<sequence length="112" mass="13171">MATTNKEMQKHKKEWCSHCVIFTEVLHAVNDKYWSNSCGQCGKILSDSSILDSQISVRIEEIRRMMFRNSCGRRRKKKIVVHNKQNHDDTEQEEKEQETEIKSNDDGMEIVL</sequence>
<evidence type="ECO:0000256" key="1">
    <source>
        <dbReference type="SAM" id="MobiDB-lite"/>
    </source>
</evidence>
<dbReference type="Proteomes" id="UP001341840">
    <property type="component" value="Unassembled WGS sequence"/>
</dbReference>
<comment type="caution">
    <text evidence="2">The sequence shown here is derived from an EMBL/GenBank/DDBJ whole genome shotgun (WGS) entry which is preliminary data.</text>
</comment>
<dbReference type="EMBL" id="JASCZI010060527">
    <property type="protein sequence ID" value="MED6133453.1"/>
    <property type="molecule type" value="Genomic_DNA"/>
</dbReference>